<feature type="domain" description="GST N-terminal" evidence="1">
    <location>
        <begin position="1"/>
        <end position="81"/>
    </location>
</feature>
<protein>
    <recommendedName>
        <fullName evidence="1">GST N-terminal domain-containing protein</fullName>
    </recommendedName>
</protein>
<dbReference type="Gene3D" id="1.20.1050.10">
    <property type="match status" value="1"/>
</dbReference>
<dbReference type="Gene3D" id="3.40.30.10">
    <property type="entry name" value="Glutaredoxin"/>
    <property type="match status" value="1"/>
</dbReference>
<dbReference type="SFLD" id="SFLDG00358">
    <property type="entry name" value="Main_(cytGST)"/>
    <property type="match status" value="1"/>
</dbReference>
<dbReference type="Pfam" id="PF02798">
    <property type="entry name" value="GST_N"/>
    <property type="match status" value="1"/>
</dbReference>
<dbReference type="SUPFAM" id="SSF52833">
    <property type="entry name" value="Thioredoxin-like"/>
    <property type="match status" value="1"/>
</dbReference>
<dbReference type="PANTHER" id="PTHR44051:SF8">
    <property type="entry name" value="GLUTATHIONE S-TRANSFERASE GSTA"/>
    <property type="match status" value="1"/>
</dbReference>
<dbReference type="AlphaFoldDB" id="A0A381TUW7"/>
<dbReference type="InterPro" id="IPR004045">
    <property type="entry name" value="Glutathione_S-Trfase_N"/>
</dbReference>
<dbReference type="InterPro" id="IPR036282">
    <property type="entry name" value="Glutathione-S-Trfase_C_sf"/>
</dbReference>
<dbReference type="SUPFAM" id="SSF47616">
    <property type="entry name" value="GST C-terminal domain-like"/>
    <property type="match status" value="1"/>
</dbReference>
<sequence length="218" mass="24466">MYMLYCLDGSRATAADMVLAEAGLPYEKRAVDITADEHQSSWFLSINPRGTIPALVDDHGCVVCETIAIMIYLCDRHSVEHLAPGPTDPQRGVMLDWLTYHAAEVQEPVKRSFYAHRYSLRAGDTEAIRKRAGDLFTQRWALVEDHLAQAGPYHLGERFSLPDIYLLVTSTYSKDLARGEFPAIDECVRRTASRQRIAPILDDHLRGLERIAAVGVPQ</sequence>
<name>A0A381TUW7_9ZZZZ</name>
<dbReference type="PROSITE" id="PS50404">
    <property type="entry name" value="GST_NTER"/>
    <property type="match status" value="1"/>
</dbReference>
<dbReference type="PANTHER" id="PTHR44051">
    <property type="entry name" value="GLUTATHIONE S-TRANSFERASE-RELATED"/>
    <property type="match status" value="1"/>
</dbReference>
<organism evidence="2">
    <name type="scientific">marine metagenome</name>
    <dbReference type="NCBI Taxonomy" id="408172"/>
    <lineage>
        <taxon>unclassified sequences</taxon>
        <taxon>metagenomes</taxon>
        <taxon>ecological metagenomes</taxon>
    </lineage>
</organism>
<dbReference type="InterPro" id="IPR040079">
    <property type="entry name" value="Glutathione_S-Trfase"/>
</dbReference>
<dbReference type="InterPro" id="IPR036249">
    <property type="entry name" value="Thioredoxin-like_sf"/>
</dbReference>
<dbReference type="SFLD" id="SFLDS00019">
    <property type="entry name" value="Glutathione_Transferase_(cytos"/>
    <property type="match status" value="1"/>
</dbReference>
<proteinExistence type="predicted"/>
<reference evidence="2" key="1">
    <citation type="submission" date="2018-05" db="EMBL/GenBank/DDBJ databases">
        <authorList>
            <person name="Lanie J.A."/>
            <person name="Ng W.-L."/>
            <person name="Kazmierczak K.M."/>
            <person name="Andrzejewski T.M."/>
            <person name="Davidsen T.M."/>
            <person name="Wayne K.J."/>
            <person name="Tettelin H."/>
            <person name="Glass J.I."/>
            <person name="Rusch D."/>
            <person name="Podicherti R."/>
            <person name="Tsui H.-C.T."/>
            <person name="Winkler M.E."/>
        </authorList>
    </citation>
    <scope>NUCLEOTIDE SEQUENCE</scope>
</reference>
<dbReference type="EMBL" id="UINC01004929">
    <property type="protein sequence ID" value="SVA17873.1"/>
    <property type="molecule type" value="Genomic_DNA"/>
</dbReference>
<accession>A0A381TUW7</accession>
<evidence type="ECO:0000313" key="2">
    <source>
        <dbReference type="EMBL" id="SVA17873.1"/>
    </source>
</evidence>
<dbReference type="CDD" id="cd03057">
    <property type="entry name" value="GST_N_Beta"/>
    <property type="match status" value="1"/>
</dbReference>
<evidence type="ECO:0000259" key="1">
    <source>
        <dbReference type="PROSITE" id="PS50404"/>
    </source>
</evidence>
<gene>
    <name evidence="2" type="ORF">METZ01_LOCUS70727</name>
</gene>